<dbReference type="PANTHER" id="PTHR34216:SF3">
    <property type="entry name" value="POLY-BETA-1,6-N-ACETYL-D-GLUCOSAMINE N-DEACETYLASE"/>
    <property type="match status" value="1"/>
</dbReference>
<dbReference type="InterPro" id="IPR051398">
    <property type="entry name" value="Polysacch_Deacetylase"/>
</dbReference>
<dbReference type="EMBL" id="BAABDE010000028">
    <property type="protein sequence ID" value="GAA3828842.1"/>
    <property type="molecule type" value="Genomic_DNA"/>
</dbReference>
<keyword evidence="2" id="KW-0732">Signal</keyword>
<reference evidence="5" key="1">
    <citation type="journal article" date="2019" name="Int. J. Syst. Evol. Microbiol.">
        <title>The Global Catalogue of Microorganisms (GCM) 10K type strain sequencing project: providing services to taxonomists for standard genome sequencing and annotation.</title>
        <authorList>
            <consortium name="The Broad Institute Genomics Platform"/>
            <consortium name="The Broad Institute Genome Sequencing Center for Infectious Disease"/>
            <person name="Wu L."/>
            <person name="Ma J."/>
        </authorList>
    </citation>
    <scope>NUCLEOTIDE SEQUENCE [LARGE SCALE GENOMIC DNA]</scope>
    <source>
        <strain evidence="5">JCM 17138</strain>
    </source>
</reference>
<dbReference type="PANTHER" id="PTHR34216">
    <property type="match status" value="1"/>
</dbReference>
<dbReference type="CDD" id="cd10918">
    <property type="entry name" value="CE4_NodB_like_5s_6s"/>
    <property type="match status" value="1"/>
</dbReference>
<gene>
    <name evidence="4" type="ORF">GCM10022403_072680</name>
</gene>
<evidence type="ECO:0000313" key="5">
    <source>
        <dbReference type="Proteomes" id="UP001501009"/>
    </source>
</evidence>
<comment type="subcellular location">
    <subcellularLocation>
        <location evidence="1">Secreted</location>
    </subcellularLocation>
</comment>
<name>A0ABP7IXT0_9ACTN</name>
<evidence type="ECO:0000259" key="3">
    <source>
        <dbReference type="PROSITE" id="PS51677"/>
    </source>
</evidence>
<protein>
    <submittedName>
        <fullName evidence="4">Polysaccharide deacetylase family protein</fullName>
    </submittedName>
</protein>
<evidence type="ECO:0000256" key="1">
    <source>
        <dbReference type="ARBA" id="ARBA00004613"/>
    </source>
</evidence>
<proteinExistence type="predicted"/>
<evidence type="ECO:0000313" key="4">
    <source>
        <dbReference type="EMBL" id="GAA3828842.1"/>
    </source>
</evidence>
<dbReference type="Gene3D" id="3.20.20.370">
    <property type="entry name" value="Glycoside hydrolase/deacetylase"/>
    <property type="match status" value="1"/>
</dbReference>
<dbReference type="SUPFAM" id="SSF88713">
    <property type="entry name" value="Glycoside hydrolase/deacetylase"/>
    <property type="match status" value="1"/>
</dbReference>
<dbReference type="InterPro" id="IPR002509">
    <property type="entry name" value="NODB_dom"/>
</dbReference>
<feature type="domain" description="NodB homology" evidence="3">
    <location>
        <begin position="65"/>
        <end position="257"/>
    </location>
</feature>
<dbReference type="Proteomes" id="UP001501009">
    <property type="component" value="Unassembled WGS sequence"/>
</dbReference>
<comment type="caution">
    <text evidence="4">The sequence shown here is derived from an EMBL/GenBank/DDBJ whole genome shotgun (WGS) entry which is preliminary data.</text>
</comment>
<dbReference type="PROSITE" id="PS51677">
    <property type="entry name" value="NODB"/>
    <property type="match status" value="1"/>
</dbReference>
<dbReference type="Pfam" id="PF01522">
    <property type="entry name" value="Polysacc_deac_1"/>
    <property type="match status" value="1"/>
</dbReference>
<sequence>MSPAIALKRPLVLMYHGVGTRPARQDPFCLFVPPDTLRRQLRGLLDRGWTPLTLGRYLSGDFPSHSVLVTFDDGYRALLDEGLPILNELGFPATAFVLSGVLGGRSTWMAEMPDEPLLDAEGVRALVDAGLDVECHGWDHSDMANAGPGTLSRNLVDAAAVLADITGRRARAFAYPYGTHDAAVRRAVAEAGFEIAFSVHEGAGRHAVPRVDINATEIGATFRLKTWRGYSAVRRMSGAVPSLRPTLHSLIGSADRS</sequence>
<accession>A0ABP7IXT0</accession>
<evidence type="ECO:0000256" key="2">
    <source>
        <dbReference type="ARBA" id="ARBA00022729"/>
    </source>
</evidence>
<organism evidence="4 5">
    <name type="scientific">Streptomyces coacervatus</name>
    <dbReference type="NCBI Taxonomy" id="647381"/>
    <lineage>
        <taxon>Bacteria</taxon>
        <taxon>Bacillati</taxon>
        <taxon>Actinomycetota</taxon>
        <taxon>Actinomycetes</taxon>
        <taxon>Kitasatosporales</taxon>
        <taxon>Streptomycetaceae</taxon>
        <taxon>Streptomyces</taxon>
    </lineage>
</organism>
<dbReference type="InterPro" id="IPR011330">
    <property type="entry name" value="Glyco_hydro/deAcase_b/a-brl"/>
</dbReference>
<keyword evidence="5" id="KW-1185">Reference proteome</keyword>
<dbReference type="RefSeq" id="WP_275776247.1">
    <property type="nucleotide sequence ID" value="NZ_BAABDE010000028.1"/>
</dbReference>